<evidence type="ECO:0000313" key="2">
    <source>
        <dbReference type="EMBL" id="KAG5165067.1"/>
    </source>
</evidence>
<dbReference type="InterPro" id="IPR032675">
    <property type="entry name" value="LRR_dom_sf"/>
</dbReference>
<dbReference type="EMBL" id="JAFIQS010000010">
    <property type="protein sequence ID" value="KAG5165067.1"/>
    <property type="molecule type" value="Genomic_DNA"/>
</dbReference>
<dbReference type="AlphaFoldDB" id="A0A8H7XQA7"/>
<comment type="caution">
    <text evidence="2">The sequence shown here is derived from an EMBL/GenBank/DDBJ whole genome shotgun (WGS) entry which is preliminary data.</text>
</comment>
<proteinExistence type="predicted"/>
<accession>A0A8H7XQA7</accession>
<dbReference type="Pfam" id="PF12937">
    <property type="entry name" value="F-box-like"/>
    <property type="match status" value="1"/>
</dbReference>
<dbReference type="SUPFAM" id="SSF52047">
    <property type="entry name" value="RNI-like"/>
    <property type="match status" value="1"/>
</dbReference>
<dbReference type="Gene3D" id="3.80.10.10">
    <property type="entry name" value="Ribonuclease Inhibitor"/>
    <property type="match status" value="1"/>
</dbReference>
<dbReference type="InterPro" id="IPR036047">
    <property type="entry name" value="F-box-like_dom_sf"/>
</dbReference>
<reference evidence="2" key="1">
    <citation type="submission" date="2021-02" db="EMBL/GenBank/DDBJ databases">
        <title>Psilocybe cubensis genome.</title>
        <authorList>
            <person name="Mckernan K.J."/>
            <person name="Crawford S."/>
            <person name="Trippe A."/>
            <person name="Kane L.T."/>
            <person name="Mclaughlin S."/>
        </authorList>
    </citation>
    <scope>NUCLEOTIDE SEQUENCE [LARGE SCALE GENOMIC DNA]</scope>
    <source>
        <strain evidence="2">MGC-MH-2018</strain>
    </source>
</reference>
<dbReference type="CDD" id="cd09917">
    <property type="entry name" value="F-box_SF"/>
    <property type="match status" value="1"/>
</dbReference>
<evidence type="ECO:0000259" key="1">
    <source>
        <dbReference type="Pfam" id="PF12937"/>
    </source>
</evidence>
<name>A0A8H7XQA7_PSICU</name>
<sequence length="455" mass="51548">MQPQTLPPELWDSIFSFLYDDRPASLRSCAGVNKQFSELVEKYLYRKVTITNHGGLRAYPEAYSAEQMAKLLQNKPHISSYVRSLNIETYIFDTSIRIRSEKVLGHTISLFPKLTEISLSGCHHIMASWIIFHGEFQKSFAHILRLPTLETLTIQDMRQFPLHLLDYCTSLKTLRLLRVQAAMLGLHSPLALPSPPAQGLSNLLTLELSKGVGADLGPLIFWFISPKTPSTISLKALHIHLTHLYDAPLIQLLLNSKPADSVKSLYMNVNSQVRTVFHANAYNELHRTSSPSNEQIWDLSSLTSLQTIEISASIDFARVVSRYGSTILNASYVLYSPIPWITRLLEKPSLPLIQLRSVVIVLTLPLSIDAVLLLGKMDWKPLTDIIWLLARRYSLRSVEIRLMTSSHQHFHGETVTHDVQEILTMLEDNQHLEMLIRKGILKLNSSELAITFPSN</sequence>
<organism evidence="2">
    <name type="scientific">Psilocybe cubensis</name>
    <name type="common">Psychedelic mushroom</name>
    <name type="synonym">Stropharia cubensis</name>
    <dbReference type="NCBI Taxonomy" id="181762"/>
    <lineage>
        <taxon>Eukaryota</taxon>
        <taxon>Fungi</taxon>
        <taxon>Dikarya</taxon>
        <taxon>Basidiomycota</taxon>
        <taxon>Agaricomycotina</taxon>
        <taxon>Agaricomycetes</taxon>
        <taxon>Agaricomycetidae</taxon>
        <taxon>Agaricales</taxon>
        <taxon>Agaricineae</taxon>
        <taxon>Strophariaceae</taxon>
        <taxon>Psilocybe</taxon>
    </lineage>
</organism>
<dbReference type="SUPFAM" id="SSF81383">
    <property type="entry name" value="F-box domain"/>
    <property type="match status" value="1"/>
</dbReference>
<dbReference type="OrthoDB" id="2788229at2759"/>
<protein>
    <recommendedName>
        <fullName evidence="1">F-box domain-containing protein</fullName>
    </recommendedName>
</protein>
<gene>
    <name evidence="2" type="ORF">JR316_009761</name>
</gene>
<dbReference type="InterPro" id="IPR001810">
    <property type="entry name" value="F-box_dom"/>
</dbReference>
<feature type="domain" description="F-box" evidence="1">
    <location>
        <begin position="5"/>
        <end position="50"/>
    </location>
</feature>